<comment type="caution">
    <text evidence="5">The sequence shown here is derived from an EMBL/GenBank/DDBJ whole genome shotgun (WGS) entry which is preliminary data.</text>
</comment>
<comment type="caution">
    <text evidence="3">Lacks conserved residue(s) required for the propagation of feature annotation.</text>
</comment>
<evidence type="ECO:0000256" key="3">
    <source>
        <dbReference type="PROSITE-ProRule" id="PRU01240"/>
    </source>
</evidence>
<dbReference type="GO" id="GO:0006508">
    <property type="term" value="P:proteolysis"/>
    <property type="evidence" value="ECO:0007669"/>
    <property type="project" value="InterPro"/>
</dbReference>
<feature type="domain" description="Peptidase S8/S53" evidence="4">
    <location>
        <begin position="19"/>
        <end position="203"/>
    </location>
</feature>
<dbReference type="InterPro" id="IPR036852">
    <property type="entry name" value="Peptidase_S8/S53_dom_sf"/>
</dbReference>
<dbReference type="Gene3D" id="3.40.50.200">
    <property type="entry name" value="Peptidase S8/S53 domain"/>
    <property type="match status" value="1"/>
</dbReference>
<dbReference type="InterPro" id="IPR045051">
    <property type="entry name" value="SBT"/>
</dbReference>
<keyword evidence="6" id="KW-1185">Reference proteome</keyword>
<dbReference type="Gene3D" id="3.50.30.30">
    <property type="match status" value="1"/>
</dbReference>
<dbReference type="InterPro" id="IPR000209">
    <property type="entry name" value="Peptidase_S8/S53_dom"/>
</dbReference>
<dbReference type="Pfam" id="PF00082">
    <property type="entry name" value="Peptidase_S8"/>
    <property type="match status" value="1"/>
</dbReference>
<sequence length="249" mass="26796">MKFLNLSSLNEMWTAATFGQGVNIGVIDIRVWPESISFNDDGMPAVPSRWCSMCEPGVASIPSKCNRKLIRACYFNKGLVTTNPHLNVTMNSTHDVEGHDTHTSSTAGGSPVLDASFFGYGFGTARGTVPRAHVAMYKAIWLEYMYASNVLAGMDAAIVDGVDIISISTGFNGLALQEDPVVIAAFTAMERGILVSASAGNDGPWLGLPWLLTVAADTVDRQMFVGTVYYNNLSESIVGITIPRRCLDC</sequence>
<dbReference type="PANTHER" id="PTHR10795">
    <property type="entry name" value="PROPROTEIN CONVERTASE SUBTILISIN/KEXIN"/>
    <property type="match status" value="1"/>
</dbReference>
<evidence type="ECO:0000313" key="5">
    <source>
        <dbReference type="EMBL" id="GJM92442.1"/>
    </source>
</evidence>
<evidence type="ECO:0000256" key="1">
    <source>
        <dbReference type="ARBA" id="ARBA00011073"/>
    </source>
</evidence>
<dbReference type="GO" id="GO:0004252">
    <property type="term" value="F:serine-type endopeptidase activity"/>
    <property type="evidence" value="ECO:0007669"/>
    <property type="project" value="InterPro"/>
</dbReference>
<name>A0AAV5C3V9_ELECO</name>
<dbReference type="PROSITE" id="PS51892">
    <property type="entry name" value="SUBTILASE"/>
    <property type="match status" value="1"/>
</dbReference>
<comment type="similarity">
    <text evidence="1 3">Belongs to the peptidase S8 family.</text>
</comment>
<protein>
    <recommendedName>
        <fullName evidence="4">Peptidase S8/S53 domain-containing protein</fullName>
    </recommendedName>
</protein>
<evidence type="ECO:0000256" key="2">
    <source>
        <dbReference type="ARBA" id="ARBA00022729"/>
    </source>
</evidence>
<dbReference type="EMBL" id="BQKI01000004">
    <property type="protein sequence ID" value="GJM92442.1"/>
    <property type="molecule type" value="Genomic_DNA"/>
</dbReference>
<evidence type="ECO:0000313" key="6">
    <source>
        <dbReference type="Proteomes" id="UP001054889"/>
    </source>
</evidence>
<reference evidence="5" key="2">
    <citation type="submission" date="2021-12" db="EMBL/GenBank/DDBJ databases">
        <title>Resequencing data analysis of finger millet.</title>
        <authorList>
            <person name="Hatakeyama M."/>
            <person name="Aluri S."/>
            <person name="Balachadran M.T."/>
            <person name="Sivarajan S.R."/>
            <person name="Poveda L."/>
            <person name="Shimizu-Inatsugi R."/>
            <person name="Schlapbach R."/>
            <person name="Sreeman S.M."/>
            <person name="Shimizu K.K."/>
        </authorList>
    </citation>
    <scope>NUCLEOTIDE SEQUENCE</scope>
</reference>
<proteinExistence type="inferred from homology"/>
<accession>A0AAV5C3V9</accession>
<dbReference type="SUPFAM" id="SSF52743">
    <property type="entry name" value="Subtilisin-like"/>
    <property type="match status" value="1"/>
</dbReference>
<evidence type="ECO:0000259" key="4">
    <source>
        <dbReference type="Pfam" id="PF00082"/>
    </source>
</evidence>
<organism evidence="5 6">
    <name type="scientific">Eleusine coracana subsp. coracana</name>
    <dbReference type="NCBI Taxonomy" id="191504"/>
    <lineage>
        <taxon>Eukaryota</taxon>
        <taxon>Viridiplantae</taxon>
        <taxon>Streptophyta</taxon>
        <taxon>Embryophyta</taxon>
        <taxon>Tracheophyta</taxon>
        <taxon>Spermatophyta</taxon>
        <taxon>Magnoliopsida</taxon>
        <taxon>Liliopsida</taxon>
        <taxon>Poales</taxon>
        <taxon>Poaceae</taxon>
        <taxon>PACMAD clade</taxon>
        <taxon>Chloridoideae</taxon>
        <taxon>Cynodonteae</taxon>
        <taxon>Eleusininae</taxon>
        <taxon>Eleusine</taxon>
    </lineage>
</organism>
<keyword evidence="2" id="KW-0732">Signal</keyword>
<dbReference type="AlphaFoldDB" id="A0AAV5C3V9"/>
<reference evidence="5" key="1">
    <citation type="journal article" date="2018" name="DNA Res.">
        <title>Multiple hybrid de novo genome assembly of finger millet, an orphan allotetraploid crop.</title>
        <authorList>
            <person name="Hatakeyama M."/>
            <person name="Aluri S."/>
            <person name="Balachadran M.T."/>
            <person name="Sivarajan S.R."/>
            <person name="Patrignani A."/>
            <person name="Gruter S."/>
            <person name="Poveda L."/>
            <person name="Shimizu-Inatsugi R."/>
            <person name="Baeten J."/>
            <person name="Francoijs K.J."/>
            <person name="Nataraja K.N."/>
            <person name="Reddy Y.A.N."/>
            <person name="Phadnis S."/>
            <person name="Ravikumar R.L."/>
            <person name="Schlapbach R."/>
            <person name="Sreeman S.M."/>
            <person name="Shimizu K.K."/>
        </authorList>
    </citation>
    <scope>NUCLEOTIDE SEQUENCE</scope>
</reference>
<dbReference type="Proteomes" id="UP001054889">
    <property type="component" value="Unassembled WGS sequence"/>
</dbReference>
<gene>
    <name evidence="5" type="primary">ga08916</name>
    <name evidence="5" type="ORF">PR202_ga08916</name>
</gene>